<dbReference type="Pfam" id="PF21689">
    <property type="entry name" value="TorS_sensor_domain"/>
    <property type="match status" value="1"/>
</dbReference>
<evidence type="ECO:0000313" key="12">
    <source>
        <dbReference type="EMBL" id="PJK30607.1"/>
    </source>
</evidence>
<dbReference type="Pfam" id="PF00512">
    <property type="entry name" value="HisKA"/>
    <property type="match status" value="1"/>
</dbReference>
<dbReference type="FunFam" id="3.30.565.10:FF:000006">
    <property type="entry name" value="Sensor histidine kinase WalK"/>
    <property type="match status" value="1"/>
</dbReference>
<accession>A0A2M9G4F6</accession>
<evidence type="ECO:0000259" key="11">
    <source>
        <dbReference type="PROSITE" id="PS50885"/>
    </source>
</evidence>
<dbReference type="AlphaFoldDB" id="A0A2M9G4F6"/>
<reference evidence="12 13" key="1">
    <citation type="submission" date="2017-11" db="EMBL/GenBank/DDBJ databases">
        <title>Draft genome sequence of Rhizobiales bacterium SY3-13.</title>
        <authorList>
            <person name="Sun C."/>
        </authorList>
    </citation>
    <scope>NUCLEOTIDE SEQUENCE [LARGE SCALE GENOMIC DNA]</scope>
    <source>
        <strain evidence="12 13">SY3-13</strain>
    </source>
</reference>
<dbReference type="SMART" id="SM00387">
    <property type="entry name" value="HATPase_c"/>
    <property type="match status" value="1"/>
</dbReference>
<dbReference type="PRINTS" id="PR00344">
    <property type="entry name" value="BCTRLSENSOR"/>
</dbReference>
<dbReference type="Gene3D" id="1.10.287.130">
    <property type="match status" value="1"/>
</dbReference>
<evidence type="ECO:0000256" key="1">
    <source>
        <dbReference type="ARBA" id="ARBA00000085"/>
    </source>
</evidence>
<keyword evidence="9" id="KW-0472">Membrane</keyword>
<evidence type="ECO:0000256" key="8">
    <source>
        <dbReference type="SAM" id="Coils"/>
    </source>
</evidence>
<evidence type="ECO:0000256" key="6">
    <source>
        <dbReference type="ARBA" id="ARBA00022777"/>
    </source>
</evidence>
<feature type="transmembrane region" description="Helical" evidence="9">
    <location>
        <begin position="308"/>
        <end position="328"/>
    </location>
</feature>
<dbReference type="SMART" id="SM00388">
    <property type="entry name" value="HisKA"/>
    <property type="match status" value="1"/>
</dbReference>
<evidence type="ECO:0000259" key="10">
    <source>
        <dbReference type="PROSITE" id="PS50109"/>
    </source>
</evidence>
<dbReference type="GO" id="GO:0000155">
    <property type="term" value="F:phosphorelay sensor kinase activity"/>
    <property type="evidence" value="ECO:0007669"/>
    <property type="project" value="InterPro"/>
</dbReference>
<feature type="transmembrane region" description="Helical" evidence="9">
    <location>
        <begin position="12"/>
        <end position="32"/>
    </location>
</feature>
<organism evidence="12 13">
    <name type="scientific">Minwuia thermotolerans</name>
    <dbReference type="NCBI Taxonomy" id="2056226"/>
    <lineage>
        <taxon>Bacteria</taxon>
        <taxon>Pseudomonadati</taxon>
        <taxon>Pseudomonadota</taxon>
        <taxon>Alphaproteobacteria</taxon>
        <taxon>Minwuiales</taxon>
        <taxon>Minwuiaceae</taxon>
        <taxon>Minwuia</taxon>
    </lineage>
</organism>
<dbReference type="CDD" id="cd06225">
    <property type="entry name" value="HAMP"/>
    <property type="match status" value="1"/>
</dbReference>
<keyword evidence="4" id="KW-0597">Phosphoprotein</keyword>
<dbReference type="InterPro" id="IPR050736">
    <property type="entry name" value="Sensor_HK_Regulatory"/>
</dbReference>
<feature type="domain" description="HAMP" evidence="11">
    <location>
        <begin position="330"/>
        <end position="381"/>
    </location>
</feature>
<dbReference type="GO" id="GO:0016020">
    <property type="term" value="C:membrane"/>
    <property type="evidence" value="ECO:0007669"/>
    <property type="project" value="UniProtKB-SubCell"/>
</dbReference>
<dbReference type="InterPro" id="IPR003594">
    <property type="entry name" value="HATPase_dom"/>
</dbReference>
<dbReference type="PROSITE" id="PS50109">
    <property type="entry name" value="HIS_KIN"/>
    <property type="match status" value="1"/>
</dbReference>
<evidence type="ECO:0000256" key="3">
    <source>
        <dbReference type="ARBA" id="ARBA00012438"/>
    </source>
</evidence>
<dbReference type="InterPro" id="IPR004358">
    <property type="entry name" value="Sig_transdc_His_kin-like_C"/>
</dbReference>
<dbReference type="PANTHER" id="PTHR43711">
    <property type="entry name" value="TWO-COMPONENT HISTIDINE KINASE"/>
    <property type="match status" value="1"/>
</dbReference>
<dbReference type="InterPro" id="IPR036097">
    <property type="entry name" value="HisK_dim/P_sf"/>
</dbReference>
<comment type="subcellular location">
    <subcellularLocation>
        <location evidence="2">Membrane</location>
    </subcellularLocation>
</comment>
<evidence type="ECO:0000313" key="13">
    <source>
        <dbReference type="Proteomes" id="UP000229498"/>
    </source>
</evidence>
<dbReference type="Gene3D" id="1.20.58.920">
    <property type="match status" value="1"/>
</dbReference>
<keyword evidence="7" id="KW-0902">Two-component regulatory system</keyword>
<keyword evidence="8" id="KW-0175">Coiled coil</keyword>
<keyword evidence="9" id="KW-0812">Transmembrane</keyword>
<dbReference type="OrthoDB" id="9813151at2"/>
<evidence type="ECO:0000256" key="2">
    <source>
        <dbReference type="ARBA" id="ARBA00004370"/>
    </source>
</evidence>
<dbReference type="Proteomes" id="UP000229498">
    <property type="component" value="Unassembled WGS sequence"/>
</dbReference>
<dbReference type="InterPro" id="IPR036890">
    <property type="entry name" value="HATPase_C_sf"/>
</dbReference>
<dbReference type="CDD" id="cd00082">
    <property type="entry name" value="HisKA"/>
    <property type="match status" value="1"/>
</dbReference>
<evidence type="ECO:0000256" key="9">
    <source>
        <dbReference type="SAM" id="Phobius"/>
    </source>
</evidence>
<dbReference type="RefSeq" id="WP_109792707.1">
    <property type="nucleotide sequence ID" value="NZ_PHIG01000025.1"/>
</dbReference>
<proteinExistence type="predicted"/>
<comment type="caution">
    <text evidence="12">The sequence shown here is derived from an EMBL/GenBank/DDBJ whole genome shotgun (WGS) entry which is preliminary data.</text>
</comment>
<dbReference type="EMBL" id="PHIG01000025">
    <property type="protein sequence ID" value="PJK30607.1"/>
    <property type="molecule type" value="Genomic_DNA"/>
</dbReference>
<evidence type="ECO:0000256" key="7">
    <source>
        <dbReference type="ARBA" id="ARBA00023012"/>
    </source>
</evidence>
<gene>
    <name evidence="12" type="ORF">CVT23_06595</name>
</gene>
<evidence type="ECO:0000256" key="5">
    <source>
        <dbReference type="ARBA" id="ARBA00022679"/>
    </source>
</evidence>
<keyword evidence="13" id="KW-1185">Reference proteome</keyword>
<dbReference type="InterPro" id="IPR005467">
    <property type="entry name" value="His_kinase_dom"/>
</dbReference>
<keyword evidence="6" id="KW-0418">Kinase</keyword>
<feature type="coiled-coil region" evidence="8">
    <location>
        <begin position="376"/>
        <end position="403"/>
    </location>
</feature>
<dbReference type="Gene3D" id="6.10.340.10">
    <property type="match status" value="1"/>
</dbReference>
<dbReference type="SUPFAM" id="SSF55874">
    <property type="entry name" value="ATPase domain of HSP90 chaperone/DNA topoisomerase II/histidine kinase"/>
    <property type="match status" value="1"/>
</dbReference>
<dbReference type="InterPro" id="IPR003661">
    <property type="entry name" value="HisK_dim/P_dom"/>
</dbReference>
<feature type="domain" description="Histidine kinase" evidence="10">
    <location>
        <begin position="410"/>
        <end position="626"/>
    </location>
</feature>
<comment type="catalytic activity">
    <reaction evidence="1">
        <text>ATP + protein L-histidine = ADP + protein N-phospho-L-histidine.</text>
        <dbReference type="EC" id="2.7.13.3"/>
    </reaction>
</comment>
<dbReference type="InterPro" id="IPR038188">
    <property type="entry name" value="TorS_sensor_sf"/>
</dbReference>
<dbReference type="Pfam" id="PF02518">
    <property type="entry name" value="HATPase_c"/>
    <property type="match status" value="1"/>
</dbReference>
<dbReference type="EC" id="2.7.13.3" evidence="3"/>
<protein>
    <recommendedName>
        <fullName evidence="3">histidine kinase</fullName>
        <ecNumber evidence="3">2.7.13.3</ecNumber>
    </recommendedName>
</protein>
<dbReference type="SUPFAM" id="SSF47384">
    <property type="entry name" value="Homodimeric domain of signal transducing histidine kinase"/>
    <property type="match status" value="1"/>
</dbReference>
<keyword evidence="5" id="KW-0808">Transferase</keyword>
<sequence length="644" mass="70735">MRGRSVATKFSAALAVIALVVIGAIVTALFTFDRMQGSYEAVAREAMPKLIAASRLGSITSAISSTAPSLARVDSEFVRQAINHRLADHLGSLEAALSTFERRVGVGSPADRELVRAVESRRTDMIENLQRLNDSVARRIVIENSIAEHTRGALRLRARVQDLESAGRERRLAVPFGWLTEVDWALGAQLALPAADSSVRIGRLEDEFERHVGIATERMDNFASVAPVPDEVASVHEAFVRLIEATRVSFGLQRELVILERRQEGLLANNKLLSNRLNSAVSDLFFHIRDDTERRNASIVQLERESTAILTVALVLSVLLIGGLLFFVRNDVLARLSNLKSSMFAWVEGERAPIPVDGRDEIADMGRAFDYMVGAVTEREQRLTEAKEKAEVLAEEAETANRAKSMFLANMSHELRTPLNAIIGFSEMITIFKFDPGKNEEYAGYINTSGKHLLAVINDVLDFSKIEAGKRELELAPLALGEAVAAVTPMIEFQMEDKDLELRQRLEPDVRLNADAQAIRQILLNLLSNAVKFSHPGGVIEVRARDADGEYLVEVADQGIGISPDQLREILQPFHQARNQYQSQGGGTGLGLSIADSLMRMHGGRIEIESRRGAGATVRLFFPGHLVLRTETEPAARLSAGAAG</sequence>
<evidence type="ECO:0000256" key="4">
    <source>
        <dbReference type="ARBA" id="ARBA00022553"/>
    </source>
</evidence>
<dbReference type="Gene3D" id="3.30.565.10">
    <property type="entry name" value="Histidine kinase-like ATPase, C-terminal domain"/>
    <property type="match status" value="1"/>
</dbReference>
<dbReference type="InterPro" id="IPR003660">
    <property type="entry name" value="HAMP_dom"/>
</dbReference>
<dbReference type="PANTHER" id="PTHR43711:SF26">
    <property type="entry name" value="SENSOR HISTIDINE KINASE RCSC"/>
    <property type="match status" value="1"/>
</dbReference>
<keyword evidence="9" id="KW-1133">Transmembrane helix</keyword>
<dbReference type="PROSITE" id="PS50885">
    <property type="entry name" value="HAMP"/>
    <property type="match status" value="1"/>
</dbReference>
<name>A0A2M9G4F6_9PROT</name>